<name>A0A0R2B4W7_SECCO</name>
<comment type="caution">
    <text evidence="1">The sequence shown here is derived from an EMBL/GenBank/DDBJ whole genome shotgun (WGS) entry which is preliminary data.</text>
</comment>
<dbReference type="Proteomes" id="UP000051845">
    <property type="component" value="Unassembled WGS sequence"/>
</dbReference>
<gene>
    <name evidence="1" type="ORF">FC82_GL000810</name>
</gene>
<evidence type="ECO:0000313" key="1">
    <source>
        <dbReference type="EMBL" id="KRM74037.1"/>
    </source>
</evidence>
<dbReference type="STRING" id="33960.TY91_12320"/>
<proteinExistence type="predicted"/>
<accession>A0A0R2B4W7</accession>
<evidence type="ECO:0000313" key="2">
    <source>
        <dbReference type="Proteomes" id="UP000051845"/>
    </source>
</evidence>
<dbReference type="PATRIC" id="fig|1423733.4.peg.848"/>
<reference evidence="1 2" key="1">
    <citation type="journal article" date="2015" name="Genome Announc.">
        <title>Expanding the biotechnology potential of lactobacilli through comparative genomics of 213 strains and associated genera.</title>
        <authorList>
            <person name="Sun Z."/>
            <person name="Harris H.M."/>
            <person name="McCann A."/>
            <person name="Guo C."/>
            <person name="Argimon S."/>
            <person name="Zhang W."/>
            <person name="Yang X."/>
            <person name="Jeffery I.B."/>
            <person name="Cooney J.C."/>
            <person name="Kagawa T.F."/>
            <person name="Liu W."/>
            <person name="Song Y."/>
            <person name="Salvetti E."/>
            <person name="Wrobel A."/>
            <person name="Rasinkangas P."/>
            <person name="Parkhill J."/>
            <person name="Rea M.C."/>
            <person name="O'Sullivan O."/>
            <person name="Ritari J."/>
            <person name="Douillard F.P."/>
            <person name="Paul Ross R."/>
            <person name="Yang R."/>
            <person name="Briner A.E."/>
            <person name="Felis G.E."/>
            <person name="de Vos W.M."/>
            <person name="Barrangou R."/>
            <person name="Klaenhammer T.R."/>
            <person name="Caufield P.W."/>
            <person name="Cui Y."/>
            <person name="Zhang H."/>
            <person name="O'Toole P.W."/>
        </authorList>
    </citation>
    <scope>NUCLEOTIDE SEQUENCE [LARGE SCALE GENOMIC DNA]</scope>
    <source>
        <strain evidence="1 2">DSM 20515</strain>
    </source>
</reference>
<organism evidence="1 2">
    <name type="scientific">Secundilactobacillus collinoides DSM 20515 = JCM 1123</name>
    <dbReference type="NCBI Taxonomy" id="1423733"/>
    <lineage>
        <taxon>Bacteria</taxon>
        <taxon>Bacillati</taxon>
        <taxon>Bacillota</taxon>
        <taxon>Bacilli</taxon>
        <taxon>Lactobacillales</taxon>
        <taxon>Lactobacillaceae</taxon>
        <taxon>Secundilactobacillus</taxon>
    </lineage>
</organism>
<protein>
    <submittedName>
        <fullName evidence="1">Uncharacterized protein</fullName>
    </submittedName>
</protein>
<dbReference type="AlphaFoldDB" id="A0A0R2B4W7"/>
<dbReference type="Pfam" id="PF16784">
    <property type="entry name" value="HNHc_6"/>
    <property type="match status" value="1"/>
</dbReference>
<sequence length="253" mass="29147">MTAFQVQSRWTRDTRGDALQRSRTTLVEQDGKQYLVTELDEAPNLDHIETVAGSTSEFYMDWELADTRKVRPAQRRLFFALLNDIMEWSITPKDFLKELFYMQYSIYSDGKEISLADDSTNSVSDGNILLDLVIDFMFTWRVPFKKGYELLPRNEAYYMFECCRHRVCCVCGAEHADIHHVDVIGSGVNRNHVDHTKRHVMCLCREHHTEIETIGPTAFAYKHHVTTAGIKLDADTLKRIGVQGNYSANQRGS</sequence>
<dbReference type="EMBL" id="AYYR01000106">
    <property type="protein sequence ID" value="KRM74037.1"/>
    <property type="molecule type" value="Genomic_DNA"/>
</dbReference>
<dbReference type="InterPro" id="IPR041242">
    <property type="entry name" value="HNHc_6"/>
</dbReference>